<dbReference type="EMBL" id="GISG01180022">
    <property type="protein sequence ID" value="MBA4653578.1"/>
    <property type="molecule type" value="Transcribed_RNA"/>
</dbReference>
<sequence>MLSKMNHLSGIRADGERTLYVSSMLSFDQLGHHISLCRNLKVQHHWDPIGVIIGKHKARTSPIKRDFAPLYVDGQCSPASFWLIVCFHLTRSNSEVVESEVDGRGGDVNAEESSRIMHPHLQRTVYSQHLAWYSCFV</sequence>
<organism evidence="1">
    <name type="scientific">Opuntia streptacantha</name>
    <name type="common">Prickly pear cactus</name>
    <name type="synonym">Opuntia cardona</name>
    <dbReference type="NCBI Taxonomy" id="393608"/>
    <lineage>
        <taxon>Eukaryota</taxon>
        <taxon>Viridiplantae</taxon>
        <taxon>Streptophyta</taxon>
        <taxon>Embryophyta</taxon>
        <taxon>Tracheophyta</taxon>
        <taxon>Spermatophyta</taxon>
        <taxon>Magnoliopsida</taxon>
        <taxon>eudicotyledons</taxon>
        <taxon>Gunneridae</taxon>
        <taxon>Pentapetalae</taxon>
        <taxon>Caryophyllales</taxon>
        <taxon>Cactineae</taxon>
        <taxon>Cactaceae</taxon>
        <taxon>Opuntioideae</taxon>
        <taxon>Opuntia</taxon>
    </lineage>
</organism>
<name>A0A7C8ZWP7_OPUST</name>
<accession>A0A7C8ZWP7</accession>
<reference evidence="1" key="1">
    <citation type="journal article" date="2013" name="J. Plant Res.">
        <title>Effect of fungi and light on seed germination of three Opuntia species from semiarid lands of central Mexico.</title>
        <authorList>
            <person name="Delgado-Sanchez P."/>
            <person name="Jimenez-Bremont J.F."/>
            <person name="Guerrero-Gonzalez Mde L."/>
            <person name="Flores J."/>
        </authorList>
    </citation>
    <scope>NUCLEOTIDE SEQUENCE</scope>
    <source>
        <tissue evidence="1">Cladode</tissue>
    </source>
</reference>
<reference evidence="1" key="2">
    <citation type="submission" date="2020-07" db="EMBL/GenBank/DDBJ databases">
        <authorList>
            <person name="Vera ALvarez R."/>
            <person name="Arias-Moreno D.M."/>
            <person name="Jimenez-Jacinto V."/>
            <person name="Jimenez-Bremont J.F."/>
            <person name="Swaminathan K."/>
            <person name="Moose S.P."/>
            <person name="Guerrero-Gonzalez M.L."/>
            <person name="Marino-Ramirez L."/>
            <person name="Landsman D."/>
            <person name="Rodriguez-Kessler M."/>
            <person name="Delgado-Sanchez P."/>
        </authorList>
    </citation>
    <scope>NUCLEOTIDE SEQUENCE</scope>
    <source>
        <tissue evidence="1">Cladode</tissue>
    </source>
</reference>
<proteinExistence type="predicted"/>
<evidence type="ECO:0000313" key="1">
    <source>
        <dbReference type="EMBL" id="MBA4653578.1"/>
    </source>
</evidence>
<dbReference type="AlphaFoldDB" id="A0A7C8ZWP7"/>
<protein>
    <submittedName>
        <fullName evidence="1">Uncharacterized protein</fullName>
    </submittedName>
</protein>